<evidence type="ECO:0000256" key="6">
    <source>
        <dbReference type="ARBA" id="ARBA00023136"/>
    </source>
</evidence>
<name>A0A6J6B2Z1_9ZZZZ</name>
<evidence type="ECO:0000259" key="8">
    <source>
        <dbReference type="PROSITE" id="PS51371"/>
    </source>
</evidence>
<keyword evidence="4" id="KW-0677">Repeat</keyword>
<dbReference type="Pfam" id="PF01595">
    <property type="entry name" value="CNNM"/>
    <property type="match status" value="1"/>
</dbReference>
<evidence type="ECO:0000256" key="4">
    <source>
        <dbReference type="ARBA" id="ARBA00022737"/>
    </source>
</evidence>
<dbReference type="PANTHER" id="PTHR43099:SF5">
    <property type="entry name" value="HLYC_CORC FAMILY TRANSPORTER"/>
    <property type="match status" value="1"/>
</dbReference>
<comment type="subcellular location">
    <subcellularLocation>
        <location evidence="1">Cell membrane</location>
        <topology evidence="1">Multi-pass membrane protein</topology>
    </subcellularLocation>
</comment>
<evidence type="ECO:0000256" key="2">
    <source>
        <dbReference type="ARBA" id="ARBA00022475"/>
    </source>
</evidence>
<evidence type="ECO:0000256" key="7">
    <source>
        <dbReference type="SAM" id="Phobius"/>
    </source>
</evidence>
<dbReference type="EMBL" id="CAEZSG010000025">
    <property type="protein sequence ID" value="CAB4533146.1"/>
    <property type="molecule type" value="Genomic_DNA"/>
</dbReference>
<dbReference type="InterPro" id="IPR051676">
    <property type="entry name" value="UPF0053_domain"/>
</dbReference>
<keyword evidence="3 7" id="KW-0812">Transmembrane</keyword>
<sequence length="345" mass="36977">MSDLDGIIWLVVLLAVNAFFVAAEFAVIAARRSQIEPLAEAGSWAAKIALGAMEKASFMLATTQLGITVCSLMILGVSEPALHHVIEGLLHGTALPADVISVSAVVAAILVVTVLHVVIGEMVPKNIAFSVPDRAVLILAPPLVGIAWLFTPVTRALNAVSNVLVRMTGTEPKDEAQSVFTLDEMATIVQQSQKEGKLDDLAGAVSATIEFTTKKVEDITVPLSEIVSLPAGASPSDVEREVTQRGFSRYILLDAAGEPSGYVHLKDILGRDDDEVDEAIPVKRVRQLVSLYRGLDLEDALATLRRTGSHIARVYDRGGSTVGLLFLEDIIEELIGEVQDATRRR</sequence>
<keyword evidence="5 7" id="KW-1133">Transmembrane helix</keyword>
<evidence type="ECO:0000256" key="5">
    <source>
        <dbReference type="ARBA" id="ARBA00022989"/>
    </source>
</evidence>
<dbReference type="SUPFAM" id="SSF54631">
    <property type="entry name" value="CBS-domain pair"/>
    <property type="match status" value="1"/>
</dbReference>
<organism evidence="10">
    <name type="scientific">freshwater metagenome</name>
    <dbReference type="NCBI Taxonomy" id="449393"/>
    <lineage>
        <taxon>unclassified sequences</taxon>
        <taxon>metagenomes</taxon>
        <taxon>ecological metagenomes</taxon>
    </lineage>
</organism>
<dbReference type="PROSITE" id="PS51846">
    <property type="entry name" value="CNNM"/>
    <property type="match status" value="1"/>
</dbReference>
<keyword evidence="6 7" id="KW-0472">Membrane</keyword>
<feature type="transmembrane region" description="Helical" evidence="7">
    <location>
        <begin position="97"/>
        <end position="119"/>
    </location>
</feature>
<feature type="transmembrane region" description="Helical" evidence="7">
    <location>
        <begin position="131"/>
        <end position="150"/>
    </location>
</feature>
<dbReference type="AlphaFoldDB" id="A0A6J6B2Z1"/>
<proteinExistence type="predicted"/>
<feature type="domain" description="CBS" evidence="8">
    <location>
        <begin position="284"/>
        <end position="341"/>
    </location>
</feature>
<dbReference type="InterPro" id="IPR000644">
    <property type="entry name" value="CBS_dom"/>
</dbReference>
<dbReference type="InterPro" id="IPR046342">
    <property type="entry name" value="CBS_dom_sf"/>
</dbReference>
<protein>
    <submittedName>
        <fullName evidence="10">Unannotated protein</fullName>
    </submittedName>
</protein>
<evidence type="ECO:0000256" key="3">
    <source>
        <dbReference type="ARBA" id="ARBA00022692"/>
    </source>
</evidence>
<evidence type="ECO:0000259" key="9">
    <source>
        <dbReference type="PROSITE" id="PS51846"/>
    </source>
</evidence>
<dbReference type="SMART" id="SM00116">
    <property type="entry name" value="CBS"/>
    <property type="match status" value="2"/>
</dbReference>
<gene>
    <name evidence="10" type="ORF">UFOPK1413_00268</name>
</gene>
<evidence type="ECO:0000256" key="1">
    <source>
        <dbReference type="ARBA" id="ARBA00004651"/>
    </source>
</evidence>
<feature type="domain" description="CNNM transmembrane" evidence="9">
    <location>
        <begin position="1"/>
        <end position="202"/>
    </location>
</feature>
<feature type="transmembrane region" description="Helical" evidence="7">
    <location>
        <begin position="56"/>
        <end position="77"/>
    </location>
</feature>
<dbReference type="InterPro" id="IPR044751">
    <property type="entry name" value="Ion_transp-like_CBS"/>
</dbReference>
<keyword evidence="2" id="KW-1003">Cell membrane</keyword>
<dbReference type="PANTHER" id="PTHR43099">
    <property type="entry name" value="UPF0053 PROTEIN YRKA"/>
    <property type="match status" value="1"/>
</dbReference>
<evidence type="ECO:0000313" key="10">
    <source>
        <dbReference type="EMBL" id="CAB4533146.1"/>
    </source>
</evidence>
<feature type="domain" description="CBS" evidence="8">
    <location>
        <begin position="220"/>
        <end position="278"/>
    </location>
</feature>
<dbReference type="InterPro" id="IPR002550">
    <property type="entry name" value="CNNM"/>
</dbReference>
<feature type="transmembrane region" description="Helical" evidence="7">
    <location>
        <begin position="6"/>
        <end position="30"/>
    </location>
</feature>
<accession>A0A6J6B2Z1</accession>
<dbReference type="CDD" id="cd04590">
    <property type="entry name" value="CBS_pair_CorC_HlyC_assoc"/>
    <property type="match status" value="1"/>
</dbReference>
<dbReference type="Gene3D" id="3.10.580.10">
    <property type="entry name" value="CBS-domain"/>
    <property type="match status" value="1"/>
</dbReference>
<dbReference type="GO" id="GO:0005886">
    <property type="term" value="C:plasma membrane"/>
    <property type="evidence" value="ECO:0007669"/>
    <property type="project" value="UniProtKB-SubCell"/>
</dbReference>
<reference evidence="10" key="1">
    <citation type="submission" date="2020-05" db="EMBL/GenBank/DDBJ databases">
        <authorList>
            <person name="Chiriac C."/>
            <person name="Salcher M."/>
            <person name="Ghai R."/>
            <person name="Kavagutti S V."/>
        </authorList>
    </citation>
    <scope>NUCLEOTIDE SEQUENCE</scope>
</reference>
<dbReference type="PROSITE" id="PS51371">
    <property type="entry name" value="CBS"/>
    <property type="match status" value="2"/>
</dbReference>
<dbReference type="Pfam" id="PF00571">
    <property type="entry name" value="CBS"/>
    <property type="match status" value="2"/>
</dbReference>